<accession>X6MYY1</accession>
<gene>
    <name evidence="1" type="ORF">RFI_18559</name>
</gene>
<keyword evidence="1" id="KW-0540">Nuclease</keyword>
<dbReference type="InterPro" id="IPR004579">
    <property type="entry name" value="ERCC1/RAD10/SWI10"/>
</dbReference>
<dbReference type="InterPro" id="IPR010994">
    <property type="entry name" value="RuvA_2-like"/>
</dbReference>
<dbReference type="AlphaFoldDB" id="X6MYY1"/>
<dbReference type="Gene3D" id="1.10.150.20">
    <property type="entry name" value="5' to 3' exonuclease, C-terminal subdomain"/>
    <property type="match status" value="1"/>
</dbReference>
<sequence length="132" mass="14522">MLCAFSMNEAARYLESFKIFENKSIDVLKGSEYDRGGHDSKDANDNTSDYTKRFAKQLPNQTLQPNLNDVSDILTEIRAVNKTNVATLVEHFGSLAALSAADEEALANLPGIGPTKIKNILNVFDAPFSLQK</sequence>
<dbReference type="GO" id="GO:0004519">
    <property type="term" value="F:endonuclease activity"/>
    <property type="evidence" value="ECO:0007669"/>
    <property type="project" value="UniProtKB-KW"/>
</dbReference>
<dbReference type="GO" id="GO:0006312">
    <property type="term" value="P:mitotic recombination"/>
    <property type="evidence" value="ECO:0007669"/>
    <property type="project" value="TreeGrafter"/>
</dbReference>
<dbReference type="PANTHER" id="PTHR12749">
    <property type="entry name" value="EXCISION REPAIR CROSS-COMPLEMENTING 1 ERCC1"/>
    <property type="match status" value="1"/>
</dbReference>
<protein>
    <submittedName>
        <fullName evidence="1">5'-flap endonuclease</fullName>
    </submittedName>
</protein>
<comment type="caution">
    <text evidence="1">The sequence shown here is derived from an EMBL/GenBank/DDBJ whole genome shotgun (WGS) entry which is preliminary data.</text>
</comment>
<dbReference type="GO" id="GO:0070914">
    <property type="term" value="P:UV-damage excision repair"/>
    <property type="evidence" value="ECO:0007669"/>
    <property type="project" value="TreeGrafter"/>
</dbReference>
<dbReference type="GO" id="GO:0003697">
    <property type="term" value="F:single-stranded DNA binding"/>
    <property type="evidence" value="ECO:0007669"/>
    <property type="project" value="TreeGrafter"/>
</dbReference>
<organism evidence="1 2">
    <name type="scientific">Reticulomyxa filosa</name>
    <dbReference type="NCBI Taxonomy" id="46433"/>
    <lineage>
        <taxon>Eukaryota</taxon>
        <taxon>Sar</taxon>
        <taxon>Rhizaria</taxon>
        <taxon>Retaria</taxon>
        <taxon>Foraminifera</taxon>
        <taxon>Monothalamids</taxon>
        <taxon>Reticulomyxidae</taxon>
        <taxon>Reticulomyxa</taxon>
    </lineage>
</organism>
<keyword evidence="2" id="KW-1185">Reference proteome</keyword>
<dbReference type="PANTHER" id="PTHR12749:SF0">
    <property type="entry name" value="DNA EXCISION REPAIR PROTEIN ERCC-1"/>
    <property type="match status" value="1"/>
</dbReference>
<dbReference type="OrthoDB" id="10262814at2759"/>
<proteinExistence type="predicted"/>
<dbReference type="Pfam" id="PF14520">
    <property type="entry name" value="HHH_5"/>
    <property type="match status" value="1"/>
</dbReference>
<evidence type="ECO:0000313" key="2">
    <source>
        <dbReference type="Proteomes" id="UP000023152"/>
    </source>
</evidence>
<dbReference type="SUPFAM" id="SSF47781">
    <property type="entry name" value="RuvA domain 2-like"/>
    <property type="match status" value="1"/>
</dbReference>
<keyword evidence="1" id="KW-0255">Endonuclease</keyword>
<keyword evidence="1" id="KW-0378">Hydrolase</keyword>
<dbReference type="Proteomes" id="UP000023152">
    <property type="component" value="Unassembled WGS sequence"/>
</dbReference>
<reference evidence="1 2" key="1">
    <citation type="journal article" date="2013" name="Curr. Biol.">
        <title>The Genome of the Foraminiferan Reticulomyxa filosa.</title>
        <authorList>
            <person name="Glockner G."/>
            <person name="Hulsmann N."/>
            <person name="Schleicher M."/>
            <person name="Noegel A.A."/>
            <person name="Eichinger L."/>
            <person name="Gallinger C."/>
            <person name="Pawlowski J."/>
            <person name="Sierra R."/>
            <person name="Euteneuer U."/>
            <person name="Pillet L."/>
            <person name="Moustafa A."/>
            <person name="Platzer M."/>
            <person name="Groth M."/>
            <person name="Szafranski K."/>
            <person name="Schliwa M."/>
        </authorList>
    </citation>
    <scope>NUCLEOTIDE SEQUENCE [LARGE SCALE GENOMIC DNA]</scope>
</reference>
<dbReference type="EMBL" id="ASPP01014540">
    <property type="protein sequence ID" value="ETO18699.1"/>
    <property type="molecule type" value="Genomic_DNA"/>
</dbReference>
<name>X6MYY1_RETFI</name>
<evidence type="ECO:0000313" key="1">
    <source>
        <dbReference type="EMBL" id="ETO18699.1"/>
    </source>
</evidence>
<dbReference type="GO" id="GO:0003684">
    <property type="term" value="F:damaged DNA binding"/>
    <property type="evidence" value="ECO:0007669"/>
    <property type="project" value="InterPro"/>
</dbReference>
<dbReference type="GO" id="GO:0000110">
    <property type="term" value="C:nucleotide-excision repair factor 1 complex"/>
    <property type="evidence" value="ECO:0007669"/>
    <property type="project" value="TreeGrafter"/>
</dbReference>
<dbReference type="GO" id="GO:0070522">
    <property type="term" value="C:ERCC4-ERCC1 complex"/>
    <property type="evidence" value="ECO:0007669"/>
    <property type="project" value="TreeGrafter"/>
</dbReference>